<dbReference type="Pfam" id="PF01734">
    <property type="entry name" value="Patatin"/>
    <property type="match status" value="1"/>
</dbReference>
<dbReference type="STRING" id="497964.CfE428DRAFT_2880"/>
<keyword evidence="10" id="KW-1185">Reference proteome</keyword>
<keyword evidence="3 6" id="KW-0442">Lipid degradation</keyword>
<dbReference type="CDD" id="cd07205">
    <property type="entry name" value="Pat_PNPLA6_PNPLA7_NTE1_like"/>
    <property type="match status" value="1"/>
</dbReference>
<evidence type="ECO:0000256" key="4">
    <source>
        <dbReference type="ARBA" id="ARBA00023098"/>
    </source>
</evidence>
<dbReference type="PROSITE" id="PS51635">
    <property type="entry name" value="PNPLA"/>
    <property type="match status" value="1"/>
</dbReference>
<dbReference type="Gene3D" id="3.40.1090.10">
    <property type="entry name" value="Cytosolic phospholipase A2 catalytic domain"/>
    <property type="match status" value="2"/>
</dbReference>
<protein>
    <submittedName>
        <fullName evidence="9">Patatin</fullName>
    </submittedName>
</protein>
<evidence type="ECO:0000256" key="6">
    <source>
        <dbReference type="PROSITE-ProRule" id="PRU01161"/>
    </source>
</evidence>
<evidence type="ECO:0000259" key="8">
    <source>
        <dbReference type="PROSITE" id="PS51635"/>
    </source>
</evidence>
<sequence>MEHGLSHGGYVKLFSESSRLSQRPKTEVGPNTLQTGVTDNPKSPSSQPWLAATPPKKVNPSPHLRKTKSGRPQDLRPIDEPVTPGICIAGAWRASLAGTSALVLALTFLLHSPACAAEETSSERRPKIGLVLSGGAAFGLAHVGVLKALEELHIPVDYIAGTSMGSVVGGLYASGRSPEEIDDWLRHADWDFLLSDSIPRESESFRTKQREFDVNQGIAFKVSRKGLTLPAGLIHGRNVMASLRELTVPVREIRDFAKLPIPFRAVATDIETGNKVVLRDGDLVESMRASLSVPALFTPQVIRGARLVDGGITDNLPIDVVKEMGADVVIAVESIDQLKKSSDLETATSIANQVLTIFVQKQMQEQIARLGPDDVLLRIKIEDLGAADFKKAPQVIDAGYQQTLQNRARLAHLSVGEDAFQQYLARQRVPRGKPVMVSFLNVKTPQGEFHHALSKPMEFDVKSMHPFVRLQSLIGDLGEMQKFEVGDYQVIQRGDQYGLVVKAQQKKTGTSYLNFGFDLAYSSNDDTDFALLLAYRMTELNSLGGEWNSYLSIGETTRVQTEWYQPIDWQRRLFFAAHALFDSDYILGRTGEGDPLRFRQQDEFAGLDLGARLWQAGELRIGYDRGVGRIMEKLGPAKLPSSFDRGWVHADLIIDNLDSESFARHGIYASSSVMASRRELGASDNYTRFEGQMFAPITFGKNTIVPRVSASLKLGGEHVPIYDQVPLGGFLNLSGFRRGSLFDDNAALAELVYYRKLADLGPGVARSLYGGFSLEAGEVWGGHFRLEDATFAGSVFLGADTFLGPLFLGVGVSEGGNAAAYLQLAPLFRTGRNQIRPAP</sequence>
<evidence type="ECO:0000313" key="9">
    <source>
        <dbReference type="EMBL" id="EDY19704.1"/>
    </source>
</evidence>
<feature type="short sequence motif" description="GXSXG" evidence="6">
    <location>
        <begin position="161"/>
        <end position="165"/>
    </location>
</feature>
<feature type="region of interest" description="Disordered" evidence="7">
    <location>
        <begin position="16"/>
        <end position="79"/>
    </location>
</feature>
<accession>B4D1U2</accession>
<feature type="short sequence motif" description="DGA/G" evidence="6">
    <location>
        <begin position="309"/>
        <end position="311"/>
    </location>
</feature>
<feature type="active site" description="Proton acceptor" evidence="6">
    <location>
        <position position="309"/>
    </location>
</feature>
<feature type="compositionally biased region" description="Polar residues" evidence="7">
    <location>
        <begin position="16"/>
        <end position="48"/>
    </location>
</feature>
<feature type="active site" description="Nucleophile" evidence="6">
    <location>
        <position position="163"/>
    </location>
</feature>
<comment type="subcellular location">
    <subcellularLocation>
        <location evidence="1">Membrane</location>
    </subcellularLocation>
</comment>
<dbReference type="PANTHER" id="PTHR14226:SF29">
    <property type="entry name" value="NEUROPATHY TARGET ESTERASE SWS"/>
    <property type="match status" value="1"/>
</dbReference>
<dbReference type="eggNOG" id="COG1752">
    <property type="taxonomic scope" value="Bacteria"/>
</dbReference>
<evidence type="ECO:0000256" key="3">
    <source>
        <dbReference type="ARBA" id="ARBA00022963"/>
    </source>
</evidence>
<evidence type="ECO:0000256" key="1">
    <source>
        <dbReference type="ARBA" id="ARBA00004370"/>
    </source>
</evidence>
<dbReference type="InterPro" id="IPR002641">
    <property type="entry name" value="PNPLA_dom"/>
</dbReference>
<dbReference type="eggNOG" id="COG0729">
    <property type="taxonomic scope" value="Bacteria"/>
</dbReference>
<feature type="domain" description="PNPLA" evidence="8">
    <location>
        <begin position="130"/>
        <end position="322"/>
    </location>
</feature>
<dbReference type="SUPFAM" id="SSF52151">
    <property type="entry name" value="FabD/lysophospholipase-like"/>
    <property type="match status" value="1"/>
</dbReference>
<dbReference type="EMBL" id="ABVL01000007">
    <property type="protein sequence ID" value="EDY19704.1"/>
    <property type="molecule type" value="Genomic_DNA"/>
</dbReference>
<proteinExistence type="predicted"/>
<dbReference type="Gene3D" id="2.40.160.50">
    <property type="entry name" value="membrane protein fhac: a member of the omp85/tpsb transporter family"/>
    <property type="match status" value="1"/>
</dbReference>
<name>B4D1U2_9BACT</name>
<evidence type="ECO:0000256" key="2">
    <source>
        <dbReference type="ARBA" id="ARBA00022801"/>
    </source>
</evidence>
<comment type="caution">
    <text evidence="6">Lacks conserved residue(s) required for the propagation of feature annotation.</text>
</comment>
<dbReference type="InterPro" id="IPR000184">
    <property type="entry name" value="Bac_surfAg_D15"/>
</dbReference>
<reference evidence="9 10" key="1">
    <citation type="journal article" date="2011" name="J. Bacteriol.">
        <title>Genome sequence of Chthoniobacter flavus Ellin428, an aerobic heterotrophic soil bacterium.</title>
        <authorList>
            <person name="Kant R."/>
            <person name="van Passel M.W."/>
            <person name="Palva A."/>
            <person name="Lucas S."/>
            <person name="Lapidus A."/>
            <person name="Glavina Del Rio T."/>
            <person name="Dalin E."/>
            <person name="Tice H."/>
            <person name="Bruce D."/>
            <person name="Goodwin L."/>
            <person name="Pitluck S."/>
            <person name="Larimer F.W."/>
            <person name="Land M.L."/>
            <person name="Hauser L."/>
            <person name="Sangwan P."/>
            <person name="de Vos W.M."/>
            <person name="Janssen P.H."/>
            <person name="Smidt H."/>
        </authorList>
    </citation>
    <scope>NUCLEOTIDE SEQUENCE [LARGE SCALE GENOMIC DNA]</scope>
    <source>
        <strain evidence="9 10">Ellin428</strain>
    </source>
</reference>
<dbReference type="GO" id="GO:0019867">
    <property type="term" value="C:outer membrane"/>
    <property type="evidence" value="ECO:0007669"/>
    <property type="project" value="InterPro"/>
</dbReference>
<evidence type="ECO:0000256" key="7">
    <source>
        <dbReference type="SAM" id="MobiDB-lite"/>
    </source>
</evidence>
<dbReference type="InterPro" id="IPR050301">
    <property type="entry name" value="NTE"/>
</dbReference>
<keyword evidence="5" id="KW-0472">Membrane</keyword>
<keyword evidence="2 6" id="KW-0378">Hydrolase</keyword>
<dbReference type="InterPro" id="IPR016035">
    <property type="entry name" value="Acyl_Trfase/lysoPLipase"/>
</dbReference>
<dbReference type="PANTHER" id="PTHR14226">
    <property type="entry name" value="NEUROPATHY TARGET ESTERASE/SWISS CHEESE D.MELANOGASTER"/>
    <property type="match status" value="1"/>
</dbReference>
<gene>
    <name evidence="9" type="ORF">CfE428DRAFT_2880</name>
</gene>
<evidence type="ECO:0000256" key="5">
    <source>
        <dbReference type="ARBA" id="ARBA00023136"/>
    </source>
</evidence>
<dbReference type="Proteomes" id="UP000005824">
    <property type="component" value="Unassembled WGS sequence"/>
</dbReference>
<dbReference type="GO" id="GO:0016042">
    <property type="term" value="P:lipid catabolic process"/>
    <property type="evidence" value="ECO:0007669"/>
    <property type="project" value="UniProtKB-UniRule"/>
</dbReference>
<dbReference type="GO" id="GO:0016787">
    <property type="term" value="F:hydrolase activity"/>
    <property type="evidence" value="ECO:0007669"/>
    <property type="project" value="UniProtKB-UniRule"/>
</dbReference>
<evidence type="ECO:0000313" key="10">
    <source>
        <dbReference type="Proteomes" id="UP000005824"/>
    </source>
</evidence>
<dbReference type="InParanoid" id="B4D1U2"/>
<organism evidence="9 10">
    <name type="scientific">Chthoniobacter flavus Ellin428</name>
    <dbReference type="NCBI Taxonomy" id="497964"/>
    <lineage>
        <taxon>Bacteria</taxon>
        <taxon>Pseudomonadati</taxon>
        <taxon>Verrucomicrobiota</taxon>
        <taxon>Spartobacteria</taxon>
        <taxon>Chthoniobacterales</taxon>
        <taxon>Chthoniobacteraceae</taxon>
        <taxon>Chthoniobacter</taxon>
    </lineage>
</organism>
<comment type="caution">
    <text evidence="9">The sequence shown here is derived from an EMBL/GenBank/DDBJ whole genome shotgun (WGS) entry which is preliminary data.</text>
</comment>
<keyword evidence="4 6" id="KW-0443">Lipid metabolism</keyword>
<dbReference type="AlphaFoldDB" id="B4D1U2"/>
<dbReference type="Pfam" id="PF01103">
    <property type="entry name" value="Omp85"/>
    <property type="match status" value="1"/>
</dbReference>